<accession>B6D5W2</accession>
<dbReference type="RefSeq" id="YP_002268078.1">
    <property type="nucleotide sequence ID" value="NC_011345.1"/>
</dbReference>
<evidence type="ECO:0000313" key="1">
    <source>
        <dbReference type="EMBL" id="ACI28750.1"/>
    </source>
</evidence>
<dbReference type="EMBL" id="EU839994">
    <property type="protein sequence ID" value="ACI28750.1"/>
    <property type="molecule type" value="Genomic_DNA"/>
</dbReference>
<dbReference type="KEGG" id="vg:6965817"/>
<reference evidence="1 2" key="1">
    <citation type="submission" date="2008-06" db="EMBL/GenBank/DDBJ databases">
        <title>Complete nucleotide sequence analysis of the Agrotis ipsilon multiple nucleopolyhedrovirus.</title>
        <authorList>
            <person name="Harrison R.L."/>
        </authorList>
    </citation>
    <scope>NUCLEOTIDE SEQUENCE [LARGE SCALE GENOMIC DNA]</scope>
    <source>
        <strain evidence="1 2">Illinois</strain>
    </source>
</reference>
<dbReference type="GeneID" id="6965817"/>
<evidence type="ECO:0000313" key="2">
    <source>
        <dbReference type="Proteomes" id="UP000204251"/>
    </source>
</evidence>
<organism evidence="1 2">
    <name type="scientific">Agrotis ipsilon multiple nucleopolyhedrovirus</name>
    <dbReference type="NCBI Taxonomy" id="208013"/>
    <lineage>
        <taxon>Viruses</taxon>
        <taxon>Viruses incertae sedis</taxon>
        <taxon>Naldaviricetes</taxon>
        <taxon>Lefavirales</taxon>
        <taxon>Baculoviridae</taxon>
        <taxon>Alphabaculovirus</taxon>
        <taxon>Alphabaculovirus agipsilonis</taxon>
    </lineage>
</organism>
<sequence>MKTTSKLLCKIYYNYIFVENTIVIVDSIHVHVFKNITFDENAVVVVETTSHNFDVKNIFNKPFKRIIMCFSPTV</sequence>
<proteinExistence type="predicted"/>
<keyword evidence="2" id="KW-1185">Reference proteome</keyword>
<dbReference type="Proteomes" id="UP000204251">
    <property type="component" value="Segment"/>
</dbReference>
<name>B6D5W2_9ABAC</name>
<protein>
    <submittedName>
        <fullName evidence="1">Uncharacterized protein</fullName>
    </submittedName>
</protein>